<evidence type="ECO:0000313" key="2">
    <source>
        <dbReference type="Proteomes" id="UP000790709"/>
    </source>
</evidence>
<reference evidence="1" key="1">
    <citation type="journal article" date="2021" name="New Phytol.">
        <title>Evolutionary innovations through gain and loss of genes in the ectomycorrhizal Boletales.</title>
        <authorList>
            <person name="Wu G."/>
            <person name="Miyauchi S."/>
            <person name="Morin E."/>
            <person name="Kuo A."/>
            <person name="Drula E."/>
            <person name="Varga T."/>
            <person name="Kohler A."/>
            <person name="Feng B."/>
            <person name="Cao Y."/>
            <person name="Lipzen A."/>
            <person name="Daum C."/>
            <person name="Hundley H."/>
            <person name="Pangilinan J."/>
            <person name="Johnson J."/>
            <person name="Barry K."/>
            <person name="LaButti K."/>
            <person name="Ng V."/>
            <person name="Ahrendt S."/>
            <person name="Min B."/>
            <person name="Choi I.G."/>
            <person name="Park H."/>
            <person name="Plett J.M."/>
            <person name="Magnuson J."/>
            <person name="Spatafora J.W."/>
            <person name="Nagy L.G."/>
            <person name="Henrissat B."/>
            <person name="Grigoriev I.V."/>
            <person name="Yang Z.L."/>
            <person name="Xu J."/>
            <person name="Martin F.M."/>
        </authorList>
    </citation>
    <scope>NUCLEOTIDE SEQUENCE</scope>
    <source>
        <strain evidence="1">KUC20120723A-06</strain>
    </source>
</reference>
<dbReference type="EMBL" id="MU266344">
    <property type="protein sequence ID" value="KAH7929173.1"/>
    <property type="molecule type" value="Genomic_DNA"/>
</dbReference>
<gene>
    <name evidence="1" type="ORF">BV22DRAFT_146504</name>
</gene>
<name>A0ACB8BWD7_9AGAM</name>
<organism evidence="1 2">
    <name type="scientific">Leucogyrophana mollusca</name>
    <dbReference type="NCBI Taxonomy" id="85980"/>
    <lineage>
        <taxon>Eukaryota</taxon>
        <taxon>Fungi</taxon>
        <taxon>Dikarya</taxon>
        <taxon>Basidiomycota</taxon>
        <taxon>Agaricomycotina</taxon>
        <taxon>Agaricomycetes</taxon>
        <taxon>Agaricomycetidae</taxon>
        <taxon>Boletales</taxon>
        <taxon>Boletales incertae sedis</taxon>
        <taxon>Leucogyrophana</taxon>
    </lineage>
</organism>
<dbReference type="Proteomes" id="UP000790709">
    <property type="component" value="Unassembled WGS sequence"/>
</dbReference>
<sequence>MSFWYRYAESSGPLPWVGFSEGMGPVDSDVSLSASSFPTEADSNAEVPELALTEGLPDESWTGYPENLFKSWSSQQQVKQSQLRTHCPDARGRWIYQVDIMKNRSFVDCPRLQGGYHYENTSSVIQEKVGRVLCFQYRGLITCRSGRRVTMSVLTRSTDIASVLPSTRTMLSNGGNTTSEQTSHTAGPSLGDGHSSFASLLARYVSSLCFACTDPIFASPRYGRPRPLADSLAIHIVRTALPSRAPSSRTSRMSIQVAHLPRPYICWVATLSHARSVYWDKMFCTSDDPAFVPVAILWYTLYA</sequence>
<keyword evidence="2" id="KW-1185">Reference proteome</keyword>
<evidence type="ECO:0000313" key="1">
    <source>
        <dbReference type="EMBL" id="KAH7929173.1"/>
    </source>
</evidence>
<accession>A0ACB8BWD7</accession>
<proteinExistence type="predicted"/>
<comment type="caution">
    <text evidence="1">The sequence shown here is derived from an EMBL/GenBank/DDBJ whole genome shotgun (WGS) entry which is preliminary data.</text>
</comment>
<protein>
    <submittedName>
        <fullName evidence="1">Uncharacterized protein</fullName>
    </submittedName>
</protein>